<dbReference type="GO" id="GO:0003729">
    <property type="term" value="F:mRNA binding"/>
    <property type="evidence" value="ECO:0007669"/>
    <property type="project" value="InterPro"/>
</dbReference>
<dbReference type="PANTHER" id="PTHR12052:SF5">
    <property type="entry name" value="THIOREDOXIN-LIKE PROTEIN 4A"/>
    <property type="match status" value="1"/>
</dbReference>
<evidence type="ECO:0000313" key="8">
    <source>
        <dbReference type="Proteomes" id="UP000327013"/>
    </source>
</evidence>
<comment type="similarity">
    <text evidence="2">Belongs to the DIM1 family.</text>
</comment>
<feature type="compositionally biased region" description="Polar residues" evidence="6">
    <location>
        <begin position="1028"/>
        <end position="1051"/>
    </location>
</feature>
<feature type="region of interest" description="Disordered" evidence="6">
    <location>
        <begin position="1172"/>
        <end position="1215"/>
    </location>
</feature>
<accession>A0A5N6KSL8</accession>
<feature type="region of interest" description="Disordered" evidence="6">
    <location>
        <begin position="317"/>
        <end position="344"/>
    </location>
</feature>
<dbReference type="GO" id="GO:0000398">
    <property type="term" value="P:mRNA splicing, via spliceosome"/>
    <property type="evidence" value="ECO:0007669"/>
    <property type="project" value="InterPro"/>
</dbReference>
<feature type="region of interest" description="Disordered" evidence="6">
    <location>
        <begin position="561"/>
        <end position="601"/>
    </location>
</feature>
<dbReference type="OrthoDB" id="422106at2759"/>
<feature type="compositionally biased region" description="Polar residues" evidence="6">
    <location>
        <begin position="984"/>
        <end position="1008"/>
    </location>
</feature>
<dbReference type="Pfam" id="PF10309">
    <property type="entry name" value="NCBP3"/>
    <property type="match status" value="1"/>
</dbReference>
<dbReference type="GO" id="GO:0005681">
    <property type="term" value="C:spliceosomal complex"/>
    <property type="evidence" value="ECO:0007669"/>
    <property type="project" value="TreeGrafter"/>
</dbReference>
<dbReference type="GO" id="GO:0000340">
    <property type="term" value="F:RNA 7-methylguanosine cap binding"/>
    <property type="evidence" value="ECO:0007669"/>
    <property type="project" value="InterPro"/>
</dbReference>
<dbReference type="SMART" id="SM01410">
    <property type="entry name" value="DIM1"/>
    <property type="match status" value="1"/>
</dbReference>
<feature type="compositionally biased region" description="Basic and acidic residues" evidence="6">
    <location>
        <begin position="822"/>
        <end position="836"/>
    </location>
</feature>
<feature type="region of interest" description="Disordered" evidence="6">
    <location>
        <begin position="904"/>
        <end position="1051"/>
    </location>
</feature>
<dbReference type="PANTHER" id="PTHR12052">
    <property type="entry name" value="THIOREDOXIN-LIKE PROTEN 4A, 4B"/>
    <property type="match status" value="1"/>
</dbReference>
<organism evidence="7 8">
    <name type="scientific">Carpinus fangiana</name>
    <dbReference type="NCBI Taxonomy" id="176857"/>
    <lineage>
        <taxon>Eukaryota</taxon>
        <taxon>Viridiplantae</taxon>
        <taxon>Streptophyta</taxon>
        <taxon>Embryophyta</taxon>
        <taxon>Tracheophyta</taxon>
        <taxon>Spermatophyta</taxon>
        <taxon>Magnoliopsida</taxon>
        <taxon>eudicotyledons</taxon>
        <taxon>Gunneridae</taxon>
        <taxon>Pentapetalae</taxon>
        <taxon>rosids</taxon>
        <taxon>fabids</taxon>
        <taxon>Fagales</taxon>
        <taxon>Betulaceae</taxon>
        <taxon>Carpinus</taxon>
    </lineage>
</organism>
<evidence type="ECO:0000256" key="3">
    <source>
        <dbReference type="ARBA" id="ARBA00022664"/>
    </source>
</evidence>
<comment type="caution">
    <text evidence="7">The sequence shown here is derived from an EMBL/GenBank/DDBJ whole genome shotgun (WGS) entry which is preliminary data.</text>
</comment>
<protein>
    <submittedName>
        <fullName evidence="7">Uncharacterized protein</fullName>
    </submittedName>
</protein>
<dbReference type="Proteomes" id="UP000327013">
    <property type="component" value="Unassembled WGS sequence"/>
</dbReference>
<feature type="compositionally biased region" description="Low complexity" evidence="6">
    <location>
        <begin position="1172"/>
        <end position="1183"/>
    </location>
</feature>
<dbReference type="InterPro" id="IPR036249">
    <property type="entry name" value="Thioredoxin-like_sf"/>
</dbReference>
<name>A0A5N6KSL8_9ROSI</name>
<feature type="compositionally biased region" description="Polar residues" evidence="6">
    <location>
        <begin position="331"/>
        <end position="343"/>
    </location>
</feature>
<evidence type="ECO:0000256" key="4">
    <source>
        <dbReference type="ARBA" id="ARBA00023187"/>
    </source>
</evidence>
<proteinExistence type="inferred from homology"/>
<dbReference type="InterPro" id="IPR004123">
    <property type="entry name" value="Dim1"/>
</dbReference>
<keyword evidence="8" id="KW-1185">Reference proteome</keyword>
<dbReference type="SUPFAM" id="SSF52833">
    <property type="entry name" value="Thioredoxin-like"/>
    <property type="match status" value="1"/>
</dbReference>
<dbReference type="GO" id="GO:0046540">
    <property type="term" value="C:U4/U6 x U5 tri-snRNP complex"/>
    <property type="evidence" value="ECO:0007669"/>
    <property type="project" value="InterPro"/>
</dbReference>
<gene>
    <name evidence="7" type="ORF">FH972_022369</name>
</gene>
<keyword evidence="5" id="KW-0539">Nucleus</keyword>
<feature type="region of interest" description="Disordered" evidence="6">
    <location>
        <begin position="858"/>
        <end position="890"/>
    </location>
</feature>
<dbReference type="CDD" id="cd02954">
    <property type="entry name" value="DIM1"/>
    <property type="match status" value="1"/>
</dbReference>
<comment type="subcellular location">
    <subcellularLocation>
        <location evidence="1">Nucleus</location>
    </subcellularLocation>
</comment>
<feature type="region of interest" description="Disordered" evidence="6">
    <location>
        <begin position="800"/>
        <end position="840"/>
    </location>
</feature>
<dbReference type="GO" id="GO:0005682">
    <property type="term" value="C:U5 snRNP"/>
    <property type="evidence" value="ECO:0007669"/>
    <property type="project" value="TreeGrafter"/>
</dbReference>
<evidence type="ECO:0000256" key="5">
    <source>
        <dbReference type="ARBA" id="ARBA00023242"/>
    </source>
</evidence>
<keyword evidence="4" id="KW-0508">mRNA splicing</keyword>
<evidence type="ECO:0000256" key="1">
    <source>
        <dbReference type="ARBA" id="ARBA00004123"/>
    </source>
</evidence>
<sequence>MGSVVLPHLRTGWHVDQAIMSEEERLVVIRFGIAERVKNFAVVYLCDLDEVPDFNQMYELYDPLTIMFFFRNKHMMCDFGTGNNNKLNWLLEDKQELIDILETIYRGAKKGRGLVVSPKGQRKISTTRCTMQIATEMTMRYGSQGTAYDNSTSSLCLLAFDASLSCVRIETVKLLRKALPPHPVCLQACTATPLSSTFDILNFETRRQAKHHGCRPHFLSRCAANIPGEAREGVDNCNVIQTNSAHNHRAPSPFISLFLAFSPQNICPVNDEFRPQSESQIYLFALHNQRLSSSCLFLSSGEAFGSMRVKPLSKTINAWSKNRGPPAAEPNQPSSTGTRSPDVSVQELDKSHDLLGQTNTDSFDLKALRDAICEVDISPGALDNRTSLRPSQLAHSGITNTMKQPEKPLDPPFSSPTAPVAGPAQFNEIHDARPTISGSKWPAVDAVRNWSNSENAVLRRVYPGVPPGKVHLRGLDNLVTDDVEDFAAEHDPSLALTDIEWLDDTSANLVYPSVIHATKALDYFTESSLEIEDPFELRQAQPLTFHPGVVLNVRLARDTDVKRSTLPKQIQSGHKTKHSSPRTSGSHLSLPLPGELQQPGERSWPLAEIQNRTNQSQSLQKDHQYGESIPNATKTFSETIHLGAKAQHHTQQMQETTILRSRRNLGNTSAAEVNKPLFKDTVREKIALEEQASQPGVSQMTERLIGPQHKPRPKVKYGIHRPRPTAPTAVPIFSIADATKNFAKYRNAVAVPCSQEEEIFTDEKVVITDTPVLSVSDAESVSNEGDVPCEIKAIALEGSGVNSKEPHSTAGFLNEKPVSGDAHGKTAETQHEEHINSRSTSAAVRFPLVNILKTWSLRQGSPEGSKTPPKALPAHISEPGNLQSKEDIGGQWDRRTERRLHFLQYETDRQNDTSKTSSESIPSSSETVAQEPSMKTPTEPIPDEEAPDNLECKSEPTPKGVSEIPTIPKPRKVNPLANAIKSWAKQSKVVTTSAQSVNPEPSFPTSGDQDLEQRNKFPPSFPEEAQHLQPSKLSHDFSSTLTQPPSTDSEGQFLSRYTAEDKYKDTATNLIPASQLQIPNQQPGECLGTKTSGLETEMVNLPQEASTMSSFRITEPSPTSKDVVKQSAYLGIDLADKSNDLHKNENAIVLHGKYSGSQHFIHGHLTSPSPFASLSATSRSSISGDLHSPGSSDSTKQALRPDAVPFTPKSYLPPTPQNCEDLHNNVQVARENMSSEGATDANPEMSLLHDEIEVLKNEVQSLSKMLLTIKDSASSAPQHGSTVKPTDADTYTADQAEFLVKTAMGRAVAKDLLTHDTLHPPPARVASPLAIQRRQLEGTKILLPDFPVTGLTITPRIDYYPEHQQRPRATDRVNCWNCLRQFRTPTGMLQHLSYCIYRGRQFPKQIVLDCGGPCRSSNNAHPLVCPGCGRLFDEISALAIHHQSLKNTCKESWLKGTGHIWGLLRQFRIRLNLPEKSIYGLTI</sequence>
<dbReference type="EMBL" id="VIBQ01000012">
    <property type="protein sequence ID" value="KAB8342771.1"/>
    <property type="molecule type" value="Genomic_DNA"/>
</dbReference>
<evidence type="ECO:0000256" key="2">
    <source>
        <dbReference type="ARBA" id="ARBA00008241"/>
    </source>
</evidence>
<dbReference type="Pfam" id="PF02966">
    <property type="entry name" value="DIM1"/>
    <property type="match status" value="1"/>
</dbReference>
<dbReference type="InterPro" id="IPR019416">
    <property type="entry name" value="NCBP3"/>
</dbReference>
<reference evidence="7 8" key="1">
    <citation type="submission" date="2019-06" db="EMBL/GenBank/DDBJ databases">
        <title>A chromosomal-level reference genome of Carpinus fangiana (Coryloideae, Betulaceae).</title>
        <authorList>
            <person name="Yang X."/>
            <person name="Wang Z."/>
            <person name="Zhang L."/>
            <person name="Hao G."/>
            <person name="Liu J."/>
            <person name="Yang Y."/>
        </authorList>
    </citation>
    <scope>NUCLEOTIDE SEQUENCE [LARGE SCALE GENOMIC DNA]</scope>
    <source>
        <strain evidence="7">Cfa_2016G</strain>
        <tissue evidence="7">Leaf</tissue>
    </source>
</reference>
<feature type="compositionally biased region" description="Low complexity" evidence="6">
    <location>
        <begin position="913"/>
        <end position="927"/>
    </location>
</feature>
<evidence type="ECO:0000313" key="7">
    <source>
        <dbReference type="EMBL" id="KAB8342771.1"/>
    </source>
</evidence>
<evidence type="ECO:0000256" key="6">
    <source>
        <dbReference type="SAM" id="MobiDB-lite"/>
    </source>
</evidence>
<keyword evidence="3" id="KW-0507">mRNA processing</keyword>
<dbReference type="Gene3D" id="3.40.30.10">
    <property type="entry name" value="Glutaredoxin"/>
    <property type="match status" value="1"/>
</dbReference>